<evidence type="ECO:0000256" key="1">
    <source>
        <dbReference type="ARBA" id="ARBA00022603"/>
    </source>
</evidence>
<dbReference type="SUPFAM" id="SSF53335">
    <property type="entry name" value="S-adenosyl-L-methionine-dependent methyltransferases"/>
    <property type="match status" value="1"/>
</dbReference>
<evidence type="ECO:0000313" key="5">
    <source>
        <dbReference type="Proteomes" id="UP000267268"/>
    </source>
</evidence>
<reference evidence="4 5" key="1">
    <citation type="submission" date="2018-12" db="EMBL/GenBank/DDBJ databases">
        <title>Flammeovirga pectinis sp. nov., isolated from the gut of the Korean scallop, Patinopecten yessoensis.</title>
        <authorList>
            <person name="Bae J.-W."/>
            <person name="Jeong Y.-S."/>
            <person name="Kang W."/>
        </authorList>
    </citation>
    <scope>NUCLEOTIDE SEQUENCE [LARGE SCALE GENOMIC DNA]</scope>
    <source>
        <strain evidence="4 5">L12M1</strain>
    </source>
</reference>
<keyword evidence="2 4" id="KW-0808">Transferase</keyword>
<gene>
    <name evidence="4" type="ORF">EI427_09785</name>
</gene>
<evidence type="ECO:0000313" key="4">
    <source>
        <dbReference type="EMBL" id="AZQ62521.1"/>
    </source>
</evidence>
<keyword evidence="3" id="KW-0949">S-adenosyl-L-methionine</keyword>
<dbReference type="Proteomes" id="UP000267268">
    <property type="component" value="Chromosome 1"/>
</dbReference>
<evidence type="ECO:0000256" key="3">
    <source>
        <dbReference type="ARBA" id="ARBA00022691"/>
    </source>
</evidence>
<dbReference type="Pfam" id="PF01596">
    <property type="entry name" value="Methyltransf_3"/>
    <property type="match status" value="1"/>
</dbReference>
<dbReference type="InterPro" id="IPR002935">
    <property type="entry name" value="SAM_O-MeTrfase"/>
</dbReference>
<dbReference type="GO" id="GO:0008171">
    <property type="term" value="F:O-methyltransferase activity"/>
    <property type="evidence" value="ECO:0007669"/>
    <property type="project" value="InterPro"/>
</dbReference>
<dbReference type="Gene3D" id="3.40.50.150">
    <property type="entry name" value="Vaccinia Virus protein VP39"/>
    <property type="match status" value="1"/>
</dbReference>
<accession>A0A3S9P2T6</accession>
<evidence type="ECO:0000256" key="2">
    <source>
        <dbReference type="ARBA" id="ARBA00022679"/>
    </source>
</evidence>
<sequence>MLPITHPEIDKYIEKVATDEDPILVELDRATHFQENLPHMLSGHPQGLFLTILSKSMNAKNVLEIGTFTGYAAIALAKGMDSSGQLNTIEIDDEKEDIIQTFINKANLNDIIKLHIGEALEIIPSLDDEIDIIFIDADKMNNDAYFETCLPKLRSGGLLLIDNVLWKGNVADPEVNDKMTKAIMDFNSKVTSDKRVQSCILPLRDGILMAQKL</sequence>
<dbReference type="PANTHER" id="PTHR10509:SF14">
    <property type="entry name" value="CAFFEOYL-COA O-METHYLTRANSFERASE 3-RELATED"/>
    <property type="match status" value="1"/>
</dbReference>
<keyword evidence="1 4" id="KW-0489">Methyltransferase</keyword>
<dbReference type="OrthoDB" id="9799672at2"/>
<dbReference type="InterPro" id="IPR050362">
    <property type="entry name" value="Cation-dep_OMT"/>
</dbReference>
<dbReference type="KEGG" id="fll:EI427_09785"/>
<proteinExistence type="predicted"/>
<dbReference type="AlphaFoldDB" id="A0A3S9P2T6"/>
<dbReference type="PROSITE" id="PS51682">
    <property type="entry name" value="SAM_OMT_I"/>
    <property type="match status" value="1"/>
</dbReference>
<protein>
    <submittedName>
        <fullName evidence="4">O-methyltransferase</fullName>
    </submittedName>
</protein>
<dbReference type="GO" id="GO:0032259">
    <property type="term" value="P:methylation"/>
    <property type="evidence" value="ECO:0007669"/>
    <property type="project" value="UniProtKB-KW"/>
</dbReference>
<dbReference type="RefSeq" id="WP_126614105.1">
    <property type="nucleotide sequence ID" value="NZ_CP034562.1"/>
</dbReference>
<dbReference type="InterPro" id="IPR029063">
    <property type="entry name" value="SAM-dependent_MTases_sf"/>
</dbReference>
<organism evidence="4 5">
    <name type="scientific">Flammeovirga pectinis</name>
    <dbReference type="NCBI Taxonomy" id="2494373"/>
    <lineage>
        <taxon>Bacteria</taxon>
        <taxon>Pseudomonadati</taxon>
        <taxon>Bacteroidota</taxon>
        <taxon>Cytophagia</taxon>
        <taxon>Cytophagales</taxon>
        <taxon>Flammeovirgaceae</taxon>
        <taxon>Flammeovirga</taxon>
    </lineage>
</organism>
<dbReference type="GO" id="GO:0008757">
    <property type="term" value="F:S-adenosylmethionine-dependent methyltransferase activity"/>
    <property type="evidence" value="ECO:0007669"/>
    <property type="project" value="TreeGrafter"/>
</dbReference>
<dbReference type="PANTHER" id="PTHR10509">
    <property type="entry name" value="O-METHYLTRANSFERASE-RELATED"/>
    <property type="match status" value="1"/>
</dbReference>
<keyword evidence="5" id="KW-1185">Reference proteome</keyword>
<name>A0A3S9P2T6_9BACT</name>
<dbReference type="EMBL" id="CP034562">
    <property type="protein sequence ID" value="AZQ62521.1"/>
    <property type="molecule type" value="Genomic_DNA"/>
</dbReference>